<organism evidence="2 3">
    <name type="scientific">Thelohanellus kitauei</name>
    <name type="common">Myxosporean</name>
    <dbReference type="NCBI Taxonomy" id="669202"/>
    <lineage>
        <taxon>Eukaryota</taxon>
        <taxon>Metazoa</taxon>
        <taxon>Cnidaria</taxon>
        <taxon>Myxozoa</taxon>
        <taxon>Myxosporea</taxon>
        <taxon>Bivalvulida</taxon>
        <taxon>Platysporina</taxon>
        <taxon>Myxobolidae</taxon>
        <taxon>Thelohanellus</taxon>
    </lineage>
</organism>
<evidence type="ECO:0000313" key="3">
    <source>
        <dbReference type="Proteomes" id="UP000031668"/>
    </source>
</evidence>
<gene>
    <name evidence="2" type="ORF">RF11_09246</name>
</gene>
<name>A0A0C2MV60_THEKT</name>
<evidence type="ECO:0000313" key="2">
    <source>
        <dbReference type="EMBL" id="KII71221.1"/>
    </source>
</evidence>
<accession>A0A0C2MV60</accession>
<keyword evidence="3" id="KW-1185">Reference proteome</keyword>
<dbReference type="EMBL" id="JWZT01001836">
    <property type="protein sequence ID" value="KII71221.1"/>
    <property type="molecule type" value="Genomic_DNA"/>
</dbReference>
<dbReference type="AlphaFoldDB" id="A0A0C2MV60"/>
<feature type="region of interest" description="Disordered" evidence="1">
    <location>
        <begin position="1"/>
        <end position="21"/>
    </location>
</feature>
<protein>
    <submittedName>
        <fullName evidence="2">Uncharacterized protein</fullName>
    </submittedName>
</protein>
<feature type="compositionally biased region" description="Polar residues" evidence="1">
    <location>
        <begin position="11"/>
        <end position="21"/>
    </location>
</feature>
<dbReference type="Proteomes" id="UP000031668">
    <property type="component" value="Unassembled WGS sequence"/>
</dbReference>
<comment type="caution">
    <text evidence="2">The sequence shown here is derived from an EMBL/GenBank/DDBJ whole genome shotgun (WGS) entry which is preliminary data.</text>
</comment>
<evidence type="ECO:0000256" key="1">
    <source>
        <dbReference type="SAM" id="MobiDB-lite"/>
    </source>
</evidence>
<proteinExistence type="predicted"/>
<sequence length="136" mass="15762">MKSMTRGPHSNKISSTWISTDPQNEHGEVMEPVLDDFYIAQKKLRNTTITMLIMIKLDLQKNNYQKNFANATSKSQLDIDALYTVQTQNLRMKIILIDEIRISIFKEQQLTIYHLLRRSRNSYNIVSLSNGIPVSC</sequence>
<reference evidence="2 3" key="1">
    <citation type="journal article" date="2014" name="Genome Biol. Evol.">
        <title>The genome of the myxosporean Thelohanellus kitauei shows adaptations to nutrient acquisition within its fish host.</title>
        <authorList>
            <person name="Yang Y."/>
            <person name="Xiong J."/>
            <person name="Zhou Z."/>
            <person name="Huo F."/>
            <person name="Miao W."/>
            <person name="Ran C."/>
            <person name="Liu Y."/>
            <person name="Zhang J."/>
            <person name="Feng J."/>
            <person name="Wang M."/>
            <person name="Wang M."/>
            <person name="Wang L."/>
            <person name="Yao B."/>
        </authorList>
    </citation>
    <scope>NUCLEOTIDE SEQUENCE [LARGE SCALE GENOMIC DNA]</scope>
    <source>
        <strain evidence="2">Wuqing</strain>
    </source>
</reference>